<organism evidence="1 2">
    <name type="scientific">Didymella exigua CBS 183.55</name>
    <dbReference type="NCBI Taxonomy" id="1150837"/>
    <lineage>
        <taxon>Eukaryota</taxon>
        <taxon>Fungi</taxon>
        <taxon>Dikarya</taxon>
        <taxon>Ascomycota</taxon>
        <taxon>Pezizomycotina</taxon>
        <taxon>Dothideomycetes</taxon>
        <taxon>Pleosporomycetidae</taxon>
        <taxon>Pleosporales</taxon>
        <taxon>Pleosporineae</taxon>
        <taxon>Didymellaceae</taxon>
        <taxon>Didymella</taxon>
    </lineage>
</organism>
<evidence type="ECO:0000313" key="2">
    <source>
        <dbReference type="Proteomes" id="UP000800082"/>
    </source>
</evidence>
<gene>
    <name evidence="1" type="ORF">M421DRAFT_417663</name>
</gene>
<protein>
    <submittedName>
        <fullName evidence="1">Uncharacterized protein</fullName>
    </submittedName>
</protein>
<reference evidence="1" key="1">
    <citation type="journal article" date="2020" name="Stud. Mycol.">
        <title>101 Dothideomycetes genomes: a test case for predicting lifestyles and emergence of pathogens.</title>
        <authorList>
            <person name="Haridas S."/>
            <person name="Albert R."/>
            <person name="Binder M."/>
            <person name="Bloem J."/>
            <person name="Labutti K."/>
            <person name="Salamov A."/>
            <person name="Andreopoulos B."/>
            <person name="Baker S."/>
            <person name="Barry K."/>
            <person name="Bills G."/>
            <person name="Bluhm B."/>
            <person name="Cannon C."/>
            <person name="Castanera R."/>
            <person name="Culley D."/>
            <person name="Daum C."/>
            <person name="Ezra D."/>
            <person name="Gonzalez J."/>
            <person name="Henrissat B."/>
            <person name="Kuo A."/>
            <person name="Liang C."/>
            <person name="Lipzen A."/>
            <person name="Lutzoni F."/>
            <person name="Magnuson J."/>
            <person name="Mondo S."/>
            <person name="Nolan M."/>
            <person name="Ohm R."/>
            <person name="Pangilinan J."/>
            <person name="Park H.-J."/>
            <person name="Ramirez L."/>
            <person name="Alfaro M."/>
            <person name="Sun H."/>
            <person name="Tritt A."/>
            <person name="Yoshinaga Y."/>
            <person name="Zwiers L.-H."/>
            <person name="Turgeon B."/>
            <person name="Goodwin S."/>
            <person name="Spatafora J."/>
            <person name="Crous P."/>
            <person name="Grigoriev I."/>
        </authorList>
    </citation>
    <scope>NUCLEOTIDE SEQUENCE</scope>
    <source>
        <strain evidence="1">CBS 183.55</strain>
    </source>
</reference>
<evidence type="ECO:0000313" key="1">
    <source>
        <dbReference type="EMBL" id="KAF1931927.1"/>
    </source>
</evidence>
<dbReference type="EMBL" id="ML978960">
    <property type="protein sequence ID" value="KAF1931927.1"/>
    <property type="molecule type" value="Genomic_DNA"/>
</dbReference>
<accession>A0A6A5S365</accession>
<dbReference type="AlphaFoldDB" id="A0A6A5S365"/>
<proteinExistence type="predicted"/>
<keyword evidence="2" id="KW-1185">Reference proteome</keyword>
<dbReference type="RefSeq" id="XP_033452175.1">
    <property type="nucleotide sequence ID" value="XM_033591552.1"/>
</dbReference>
<dbReference type="GeneID" id="54349220"/>
<name>A0A6A5S365_9PLEO</name>
<dbReference type="Proteomes" id="UP000800082">
    <property type="component" value="Unassembled WGS sequence"/>
</dbReference>
<sequence length="84" mass="9371">MEGEPRSMLWLVAYLGVRAGRYPRLMTIYPGGGKTFAVEIGKLRRRRMSGLTGHRHTRKGHIGLQCVHHVRCANSGRLIVATSS</sequence>